<evidence type="ECO:0000256" key="2">
    <source>
        <dbReference type="SAM" id="Phobius"/>
    </source>
</evidence>
<feature type="transmembrane region" description="Helical" evidence="2">
    <location>
        <begin position="84"/>
        <end position="106"/>
    </location>
</feature>
<dbReference type="EMBL" id="JACBAZ010000003">
    <property type="protein sequence ID" value="NWK55954.1"/>
    <property type="molecule type" value="Genomic_DNA"/>
</dbReference>
<dbReference type="RefSeq" id="WP_178932496.1">
    <property type="nucleotide sequence ID" value="NZ_JACBAZ010000003.1"/>
</dbReference>
<keyword evidence="2" id="KW-0472">Membrane</keyword>
<comment type="caution">
    <text evidence="4">The sequence shown here is derived from an EMBL/GenBank/DDBJ whole genome shotgun (WGS) entry which is preliminary data.</text>
</comment>
<name>A0A851GP85_9BACT</name>
<proteinExistence type="predicted"/>
<evidence type="ECO:0000313" key="4">
    <source>
        <dbReference type="EMBL" id="NWK55954.1"/>
    </source>
</evidence>
<feature type="compositionally biased region" description="Low complexity" evidence="1">
    <location>
        <begin position="231"/>
        <end position="250"/>
    </location>
</feature>
<dbReference type="AlphaFoldDB" id="A0A851GP85"/>
<evidence type="ECO:0000313" key="5">
    <source>
        <dbReference type="Proteomes" id="UP000557872"/>
    </source>
</evidence>
<evidence type="ECO:0000256" key="1">
    <source>
        <dbReference type="SAM" id="MobiDB-lite"/>
    </source>
</evidence>
<protein>
    <submittedName>
        <fullName evidence="4">DUF1449 family protein</fullName>
    </submittedName>
</protein>
<keyword evidence="2" id="KW-0812">Transmembrane</keyword>
<dbReference type="InterPro" id="IPR048376">
    <property type="entry name" value="YqiJ_N"/>
</dbReference>
<dbReference type="Proteomes" id="UP000557872">
    <property type="component" value="Unassembled WGS sequence"/>
</dbReference>
<keyword evidence="5" id="KW-1185">Reference proteome</keyword>
<feature type="region of interest" description="Disordered" evidence="1">
    <location>
        <begin position="217"/>
        <end position="250"/>
    </location>
</feature>
<feature type="transmembrane region" description="Helical" evidence="2">
    <location>
        <begin position="12"/>
        <end position="32"/>
    </location>
</feature>
<evidence type="ECO:0000259" key="3">
    <source>
        <dbReference type="Pfam" id="PF21001"/>
    </source>
</evidence>
<reference evidence="4 5" key="1">
    <citation type="submission" date="2020-07" db="EMBL/GenBank/DDBJ databases">
        <title>Roseicoccus Jingziensis gen. nov., sp. nov., isolated from coastal seawater.</title>
        <authorList>
            <person name="Feng X."/>
        </authorList>
    </citation>
    <scope>NUCLEOTIDE SEQUENCE [LARGE SCALE GENOMIC DNA]</scope>
    <source>
        <strain evidence="4 5">N1E253</strain>
    </source>
</reference>
<dbReference type="Pfam" id="PF21001">
    <property type="entry name" value="YqiJ_N"/>
    <property type="match status" value="1"/>
</dbReference>
<organism evidence="4 5">
    <name type="scientific">Oceaniferula marina</name>
    <dbReference type="NCBI Taxonomy" id="2748318"/>
    <lineage>
        <taxon>Bacteria</taxon>
        <taxon>Pseudomonadati</taxon>
        <taxon>Verrucomicrobiota</taxon>
        <taxon>Verrucomicrobiia</taxon>
        <taxon>Verrucomicrobiales</taxon>
        <taxon>Verrucomicrobiaceae</taxon>
        <taxon>Oceaniferula</taxon>
    </lineage>
</organism>
<gene>
    <name evidence="4" type="ORF">HW115_10045</name>
</gene>
<feature type="transmembrane region" description="Helical" evidence="2">
    <location>
        <begin position="112"/>
        <end position="130"/>
    </location>
</feature>
<accession>A0A851GP85</accession>
<keyword evidence="2" id="KW-1133">Transmembrane helix</keyword>
<feature type="domain" description="Inner membrane protein YqiJ N-terminal" evidence="3">
    <location>
        <begin position="13"/>
        <end position="97"/>
    </location>
</feature>
<sequence length="250" mass="27956">MKEIWEQAILSYNLPLTVALGLVIVFWILAVIGTIDFESLDFDFDFDADVDADLDADLDTDVTPGSGGFMMTILKFVNATDVPVMMVLSFLTLFMWTFAIISNAAFNPNHSWLIASGLIVGNFFLSCLMVKITTQPFRPFFNAFKKGENDDEPVIGRVGTVKSRVIDTKYGQVEIPRDNGAPAIVNCRMADDHESMVRGDQVLVFSKDKEKNLFLVRSATPSQEKQESTEKQTTQHQTTTSQPSQLENHE</sequence>